<evidence type="ECO:0000256" key="1">
    <source>
        <dbReference type="SAM" id="Coils"/>
    </source>
</evidence>
<reference evidence="4" key="1">
    <citation type="submission" date="2016-07" db="EMBL/GenBank/DDBJ databases">
        <authorList>
            <person name="Florea S."/>
            <person name="Webb J.S."/>
            <person name="Jaromczyk J."/>
            <person name="Schardl C.L."/>
        </authorList>
    </citation>
    <scope>NUCLEOTIDE SEQUENCE [LARGE SCALE GENOMIC DNA]</scope>
    <source>
        <strain evidence="4">MV-1</strain>
    </source>
</reference>
<feature type="transmembrane region" description="Helical" evidence="2">
    <location>
        <begin position="12"/>
        <end position="33"/>
    </location>
</feature>
<protein>
    <recommendedName>
        <fullName evidence="5">Cell division protein FtsL</fullName>
    </recommendedName>
</protein>
<organism evidence="3 4">
    <name type="scientific">Magnetovibrio blakemorei</name>
    <dbReference type="NCBI Taxonomy" id="28181"/>
    <lineage>
        <taxon>Bacteria</taxon>
        <taxon>Pseudomonadati</taxon>
        <taxon>Pseudomonadota</taxon>
        <taxon>Alphaproteobacteria</taxon>
        <taxon>Rhodospirillales</taxon>
        <taxon>Magnetovibrionaceae</taxon>
        <taxon>Magnetovibrio</taxon>
    </lineage>
</organism>
<dbReference type="STRING" id="28181.BEN30_07830"/>
<name>A0A1E5Q8V3_9PROT</name>
<comment type="caution">
    <text evidence="3">The sequence shown here is derived from an EMBL/GenBank/DDBJ whole genome shotgun (WGS) entry which is preliminary data.</text>
</comment>
<keyword evidence="2" id="KW-0812">Transmembrane</keyword>
<dbReference type="Proteomes" id="UP000095347">
    <property type="component" value="Unassembled WGS sequence"/>
</dbReference>
<keyword evidence="1" id="KW-0175">Coiled coil</keyword>
<evidence type="ECO:0000256" key="2">
    <source>
        <dbReference type="SAM" id="Phobius"/>
    </source>
</evidence>
<keyword evidence="2" id="KW-0472">Membrane</keyword>
<evidence type="ECO:0008006" key="5">
    <source>
        <dbReference type="Google" id="ProtNLM"/>
    </source>
</evidence>
<keyword evidence="4" id="KW-1185">Reference proteome</keyword>
<dbReference type="AlphaFoldDB" id="A0A1E5Q8V3"/>
<sequence length="118" mass="13411">MSKRASFLRHTTVLFLVLAGGISMVLFLVKYQVHDLEYEHTRLTRELQDEQRALHVLRAEWATLNDPKRIAQLAKLHLDMQPIAPRQVVGADAMMSIPVREMVFGDEASGDQNREGGK</sequence>
<proteinExistence type="predicted"/>
<gene>
    <name evidence="3" type="ORF">BEN30_07830</name>
</gene>
<evidence type="ECO:0000313" key="4">
    <source>
        <dbReference type="Proteomes" id="UP000095347"/>
    </source>
</evidence>
<feature type="coiled-coil region" evidence="1">
    <location>
        <begin position="33"/>
        <end position="60"/>
    </location>
</feature>
<evidence type="ECO:0000313" key="3">
    <source>
        <dbReference type="EMBL" id="OEJ67899.1"/>
    </source>
</evidence>
<keyword evidence="2" id="KW-1133">Transmembrane helix</keyword>
<dbReference type="RefSeq" id="WP_069957488.1">
    <property type="nucleotide sequence ID" value="NZ_MCGG01000018.1"/>
</dbReference>
<accession>A0A1E5Q8V3</accession>
<dbReference type="EMBL" id="MCGG01000018">
    <property type="protein sequence ID" value="OEJ67899.1"/>
    <property type="molecule type" value="Genomic_DNA"/>
</dbReference>